<dbReference type="NCBIfam" id="TIGR04183">
    <property type="entry name" value="Por_Secre_tail"/>
    <property type="match status" value="1"/>
</dbReference>
<accession>A0A2P8CZK7</accession>
<evidence type="ECO:0000259" key="18">
    <source>
        <dbReference type="PROSITE" id="PS50835"/>
    </source>
</evidence>
<dbReference type="InterPro" id="IPR026444">
    <property type="entry name" value="Secre_tail"/>
</dbReference>
<evidence type="ECO:0000256" key="14">
    <source>
        <dbReference type="ARBA" id="ARBA00023170"/>
    </source>
</evidence>
<dbReference type="InterPro" id="IPR044023">
    <property type="entry name" value="Ig_7"/>
</dbReference>
<evidence type="ECO:0000256" key="12">
    <source>
        <dbReference type="ARBA" id="ARBA00023137"/>
    </source>
</evidence>
<keyword evidence="12" id="KW-0829">Tyrosine-protein kinase</keyword>
<evidence type="ECO:0000256" key="2">
    <source>
        <dbReference type="ARBA" id="ARBA00011902"/>
    </source>
</evidence>
<dbReference type="Gene3D" id="2.60.40.10">
    <property type="entry name" value="Immunoglobulins"/>
    <property type="match status" value="1"/>
</dbReference>
<dbReference type="PROSITE" id="PS50022">
    <property type="entry name" value="FA58C_3"/>
    <property type="match status" value="1"/>
</dbReference>
<dbReference type="Gene3D" id="2.60.120.260">
    <property type="entry name" value="Galactose-binding domain-like"/>
    <property type="match status" value="1"/>
</dbReference>
<keyword evidence="3" id="KW-1003">Cell membrane</keyword>
<sequence length="1707" mass="174255">MKKIFYFLLLAYCLVAGPLYAQPPAPGYTGTTTICTGNATTLTATGQSGATFRWWDAPTGGNLKSSAAGYTIDVQNTAGVYHWYAEQTVGGLTGPRVDVTVTVNQTPTVSITPVTASVCAGSSITLTASGAGTYLWTPGNTTGATVSVSPTVNTQYTVTGTANGCSANATRMVTFNKTVASADVTTCPGYTTTLTASGAATYVWNPGNLNGASVNVSPNVTTTYVVSGTGSGCTTTDTVIVTARPQVGLVPGSNMTVPEGTVVNLTCSASLPATFAWSPNNGSAGALSGTSVYVVPTQTTTYTVTATDGFGCNSTATQVITLGKLAAVTGNTTVCSGSATTLTATGTGPFAWYDAASGGALLSSNAGYNTGNLTADRSYWVSGSGGPRKEVKVSVVTTQVAGVTAMPAAICQGATSRLKATYLGAIRWYDAPTAGALVGTTTSDTSLPVTPAVTTTYYAEGVPAQISYTFNYTGAVQTWTVPPGVTSINVDAYGSAGETLPATKPYNSKGGRVQATLNVTPGQVLNIYVGGKESFNGGGPRAITSGTYIGARGGDATDIRIGGTSLTDRVLVAGGGGGAGRNAGTVNLSANVGNGGGLTGQDGGMMNVGSGASYGTGATQFAGGTGGIMNGVTTSTNAGLDGVFGQGGRSGAYSSQHTGGSGGGGWYGGGGGTASGDGGGGSSYTNPMLCSNVTHTQGSWNDVGVVYISYGVTCSTTPRVPVTVTVTPTYTAIAADTQADPCLGSAIDLYATGLAPYKDVAVFNGSNTGNNAGFANITSVSNNFTMEFWVKPAATLAAMTQSTGGTAGISGQQYAIMPFQSGVNGGAGVSVGTNGINVCEHGNSYLPALLAYNGAVSSTDFTHVAVVYTNKQPALYLNGALVATGLTSTMANVYPSIGSGGYGTFAGSLDNVRIWNAPLSQAEIMSVKNKADAAVPGKTLVARYSFDNGSLADDKGVPAKASWNAPASTQQQSYYTYTWSGTAAVPAASFLEKQTATAELGTQAYVVKVSRAGCSGPTSDTVWAITDAVPAATIGGGAVVCANASSPVITFTGSGSATPYTFTYNVNNGANQTISTPAAAAIRYIRVKQNGTAAGNYLHLAEIRAIESGTGANVALGKGGIASGTSSGFPITNLTDNNPATYWHSQNPSSNEYVQLDLGAAYLLDRVELVNRQDCCWERAASLQLILNNAAGVTYTSTAINAYQNQNNGYTTSWPVVAPSSVTLQAPTTAAGSFQYNLVSVKSKAGCSAAPGGNTTVTVHPYANITTEPVVSQSVCTTNPVVLNVVATDATAFQWRKNGANITTATSAVYIKPGGVAGDAGVYSVIAIGNNGCNDTSANSTVTVNSMSNSLPVAAATASNMHVDGLDFNYTDANCHPIANISDAVSGNVLGTVNAAVTIDGAVQNFLGQPYLQRHYELQPASDGAATVKLYATQAEFNAYNTYLGTIISNWTALPTGPADTAGKANINILQFHGAASSGTSGPGGQYNAAQKEVIANAQVTTTWNGNYWVLSFPVTGFSGFFITTKEQTIPLSVRLKDISARNTGDQNEVRWTTAAESAGDYFDVERSLDSRSFTAIGSLKARSINGGDYVFIDEHPASGINYYRLSMKGADGQPAYSKVVSAFVKQGSFVVAAYPNPAVNAVTLRAYGKVSGTARVSIMDISGRLLREVIMSTPEVTIPVTDLAPGHYLFRYQDEVHRQHFKINKQ</sequence>
<evidence type="ECO:0000256" key="8">
    <source>
        <dbReference type="ARBA" id="ARBA00022777"/>
    </source>
</evidence>
<proteinExistence type="predicted"/>
<keyword evidence="8" id="KW-0418">Kinase</keyword>
<dbReference type="InterPro" id="IPR007110">
    <property type="entry name" value="Ig-like_dom"/>
</dbReference>
<keyword evidence="7" id="KW-0547">Nucleotide-binding</keyword>
<evidence type="ECO:0000259" key="17">
    <source>
        <dbReference type="PROSITE" id="PS50022"/>
    </source>
</evidence>
<dbReference type="Pfam" id="PF12810">
    <property type="entry name" value="ALK_LTK_GRD"/>
    <property type="match status" value="1"/>
</dbReference>
<comment type="subcellular location">
    <subcellularLocation>
        <location evidence="1">Cell membrane</location>
        <topology evidence="1">Single-pass type I membrane protein</topology>
    </subcellularLocation>
</comment>
<dbReference type="Pfam" id="PF00754">
    <property type="entry name" value="F5_F8_type_C"/>
    <property type="match status" value="1"/>
</dbReference>
<evidence type="ECO:0000256" key="15">
    <source>
        <dbReference type="ARBA" id="ARBA00023180"/>
    </source>
</evidence>
<feature type="domain" description="Ig-like" evidence="18">
    <location>
        <begin position="245"/>
        <end position="345"/>
    </location>
</feature>
<dbReference type="EC" id="2.7.10.1" evidence="2"/>
<dbReference type="InterPro" id="IPR013783">
    <property type="entry name" value="Ig-like_fold"/>
</dbReference>
<reference evidence="19 20" key="1">
    <citation type="submission" date="2018-03" db="EMBL/GenBank/DDBJ databases">
        <title>Genomic Encyclopedia of Type Strains, Phase III (KMG-III): the genomes of soil and plant-associated and newly described type strains.</title>
        <authorList>
            <person name="Whitman W."/>
        </authorList>
    </citation>
    <scope>NUCLEOTIDE SEQUENCE [LARGE SCALE GENOMIC DNA]</scope>
    <source>
        <strain evidence="19 20">CGMCC 1.12700</strain>
    </source>
</reference>
<evidence type="ECO:0000313" key="20">
    <source>
        <dbReference type="Proteomes" id="UP000240572"/>
    </source>
</evidence>
<dbReference type="PROSITE" id="PS50835">
    <property type="entry name" value="IG_LIKE"/>
    <property type="match status" value="1"/>
</dbReference>
<evidence type="ECO:0000256" key="9">
    <source>
        <dbReference type="ARBA" id="ARBA00022840"/>
    </source>
</evidence>
<dbReference type="InterPro" id="IPR013320">
    <property type="entry name" value="ConA-like_dom_sf"/>
</dbReference>
<dbReference type="GO" id="GO:0004553">
    <property type="term" value="F:hydrolase activity, hydrolyzing O-glycosyl compounds"/>
    <property type="evidence" value="ECO:0007669"/>
    <property type="project" value="UniProtKB-ARBA"/>
</dbReference>
<gene>
    <name evidence="19" type="ORF">B0I18_108130</name>
</gene>
<protein>
    <recommendedName>
        <fullName evidence="2">receptor protein-tyrosine kinase</fullName>
        <ecNumber evidence="2">2.7.10.1</ecNumber>
    </recommendedName>
</protein>
<dbReference type="SUPFAM" id="SSF49899">
    <property type="entry name" value="Concanavalin A-like lectins/glucanases"/>
    <property type="match status" value="1"/>
</dbReference>
<evidence type="ECO:0000256" key="3">
    <source>
        <dbReference type="ARBA" id="ARBA00022475"/>
    </source>
</evidence>
<dbReference type="SUPFAM" id="SSF49785">
    <property type="entry name" value="Galactose-binding domain-like"/>
    <property type="match status" value="1"/>
</dbReference>
<evidence type="ECO:0000256" key="16">
    <source>
        <dbReference type="SAM" id="SignalP"/>
    </source>
</evidence>
<evidence type="ECO:0000256" key="5">
    <source>
        <dbReference type="ARBA" id="ARBA00022692"/>
    </source>
</evidence>
<feature type="chain" id="PRO_5015142246" description="receptor protein-tyrosine kinase" evidence="16">
    <location>
        <begin position="22"/>
        <end position="1707"/>
    </location>
</feature>
<dbReference type="Pfam" id="PF18962">
    <property type="entry name" value="Por_Secre_tail"/>
    <property type="match status" value="1"/>
</dbReference>
<keyword evidence="4" id="KW-0808">Transferase</keyword>
<dbReference type="Pfam" id="PF19081">
    <property type="entry name" value="Ig_7"/>
    <property type="match status" value="2"/>
</dbReference>
<dbReference type="Proteomes" id="UP000240572">
    <property type="component" value="Unassembled WGS sequence"/>
</dbReference>
<dbReference type="GO" id="GO:0005975">
    <property type="term" value="P:carbohydrate metabolic process"/>
    <property type="evidence" value="ECO:0007669"/>
    <property type="project" value="UniProtKB-ARBA"/>
</dbReference>
<keyword evidence="13" id="KW-1015">Disulfide bond</keyword>
<dbReference type="InterPro" id="IPR000421">
    <property type="entry name" value="FA58C"/>
</dbReference>
<keyword evidence="9" id="KW-0067">ATP-binding</keyword>
<keyword evidence="15" id="KW-0325">Glycoprotein</keyword>
<keyword evidence="5" id="KW-0812">Transmembrane</keyword>
<dbReference type="GO" id="GO:0005524">
    <property type="term" value="F:ATP binding"/>
    <property type="evidence" value="ECO:0007669"/>
    <property type="project" value="UniProtKB-KW"/>
</dbReference>
<evidence type="ECO:0000256" key="10">
    <source>
        <dbReference type="ARBA" id="ARBA00022989"/>
    </source>
</evidence>
<keyword evidence="10" id="KW-1133">Transmembrane helix</keyword>
<evidence type="ECO:0000256" key="13">
    <source>
        <dbReference type="ARBA" id="ARBA00023157"/>
    </source>
</evidence>
<name>A0A2P8CZK7_9BACT</name>
<keyword evidence="14" id="KW-0675">Receptor</keyword>
<keyword evidence="11" id="KW-0472">Membrane</keyword>
<dbReference type="GO" id="GO:0005886">
    <property type="term" value="C:plasma membrane"/>
    <property type="evidence" value="ECO:0007669"/>
    <property type="project" value="UniProtKB-SubCell"/>
</dbReference>
<dbReference type="Pfam" id="PF13385">
    <property type="entry name" value="Laminin_G_3"/>
    <property type="match status" value="1"/>
</dbReference>
<evidence type="ECO:0000256" key="1">
    <source>
        <dbReference type="ARBA" id="ARBA00004251"/>
    </source>
</evidence>
<evidence type="ECO:0000313" key="19">
    <source>
        <dbReference type="EMBL" id="PSK90400.1"/>
    </source>
</evidence>
<keyword evidence="6 16" id="KW-0732">Signal</keyword>
<dbReference type="Gene3D" id="2.60.120.200">
    <property type="match status" value="1"/>
</dbReference>
<organism evidence="19 20">
    <name type="scientific">Taibaiella chishuiensis</name>
    <dbReference type="NCBI Taxonomy" id="1434707"/>
    <lineage>
        <taxon>Bacteria</taxon>
        <taxon>Pseudomonadati</taxon>
        <taxon>Bacteroidota</taxon>
        <taxon>Chitinophagia</taxon>
        <taxon>Chitinophagales</taxon>
        <taxon>Chitinophagaceae</taxon>
        <taxon>Taibaiella</taxon>
    </lineage>
</organism>
<dbReference type="InterPro" id="IPR008979">
    <property type="entry name" value="Galactose-bd-like_sf"/>
</dbReference>
<dbReference type="RefSeq" id="WP_106524276.1">
    <property type="nucleotide sequence ID" value="NZ_PYGD01000008.1"/>
</dbReference>
<dbReference type="EMBL" id="PYGD01000008">
    <property type="protein sequence ID" value="PSK90400.1"/>
    <property type="molecule type" value="Genomic_DNA"/>
</dbReference>
<feature type="domain" description="F5/8 type C" evidence="17">
    <location>
        <begin position="1099"/>
        <end position="1174"/>
    </location>
</feature>
<comment type="caution">
    <text evidence="19">The sequence shown here is derived from an EMBL/GenBank/DDBJ whole genome shotgun (WGS) entry which is preliminary data.</text>
</comment>
<evidence type="ECO:0000256" key="11">
    <source>
        <dbReference type="ARBA" id="ARBA00023136"/>
    </source>
</evidence>
<keyword evidence="20" id="KW-1185">Reference proteome</keyword>
<evidence type="ECO:0000256" key="4">
    <source>
        <dbReference type="ARBA" id="ARBA00022679"/>
    </source>
</evidence>
<dbReference type="InterPro" id="IPR055163">
    <property type="entry name" value="ALK/LTK-like_GRD"/>
</dbReference>
<dbReference type="OrthoDB" id="1491394at2"/>
<feature type="signal peptide" evidence="16">
    <location>
        <begin position="1"/>
        <end position="21"/>
    </location>
</feature>
<evidence type="ECO:0000256" key="6">
    <source>
        <dbReference type="ARBA" id="ARBA00022729"/>
    </source>
</evidence>
<evidence type="ECO:0000256" key="7">
    <source>
        <dbReference type="ARBA" id="ARBA00022741"/>
    </source>
</evidence>
<dbReference type="GO" id="GO:0004714">
    <property type="term" value="F:transmembrane receptor protein tyrosine kinase activity"/>
    <property type="evidence" value="ECO:0007669"/>
    <property type="project" value="UniProtKB-EC"/>
</dbReference>